<dbReference type="EC" id="3.4.21.107" evidence="4"/>
<feature type="domain" description="PDZ" evidence="3">
    <location>
        <begin position="179"/>
        <end position="248"/>
    </location>
</feature>
<gene>
    <name evidence="4" type="primary">degS_2</name>
    <name evidence="4" type="ORF">HG15A2_38780</name>
</gene>
<dbReference type="GO" id="GO:0008233">
    <property type="term" value="F:peptidase activity"/>
    <property type="evidence" value="ECO:0007669"/>
    <property type="project" value="UniProtKB-KW"/>
</dbReference>
<dbReference type="KEGG" id="amob:HG15A2_38780"/>
<evidence type="ECO:0000256" key="2">
    <source>
        <dbReference type="SAM" id="SignalP"/>
    </source>
</evidence>
<dbReference type="Gene3D" id="2.30.42.10">
    <property type="match status" value="1"/>
</dbReference>
<comment type="similarity">
    <text evidence="1">Belongs to the peptidase S1C family.</text>
</comment>
<dbReference type="AlphaFoldDB" id="A0A517N076"/>
<dbReference type="InterPro" id="IPR009003">
    <property type="entry name" value="Peptidase_S1_PA"/>
</dbReference>
<feature type="chain" id="PRO_5021928262" evidence="2">
    <location>
        <begin position="20"/>
        <end position="362"/>
    </location>
</feature>
<evidence type="ECO:0000256" key="1">
    <source>
        <dbReference type="ARBA" id="ARBA00010541"/>
    </source>
</evidence>
<proteinExistence type="inferred from homology"/>
<organism evidence="4 5">
    <name type="scientific">Adhaeretor mobilis</name>
    <dbReference type="NCBI Taxonomy" id="1930276"/>
    <lineage>
        <taxon>Bacteria</taxon>
        <taxon>Pseudomonadati</taxon>
        <taxon>Planctomycetota</taxon>
        <taxon>Planctomycetia</taxon>
        <taxon>Pirellulales</taxon>
        <taxon>Lacipirellulaceae</taxon>
        <taxon>Adhaeretor</taxon>
    </lineage>
</organism>
<dbReference type="PANTHER" id="PTHR22939">
    <property type="entry name" value="SERINE PROTEASE FAMILY S1C HTRA-RELATED"/>
    <property type="match status" value="1"/>
</dbReference>
<protein>
    <submittedName>
        <fullName evidence="4">Serine endoprotease DegS</fullName>
        <ecNumber evidence="4">3.4.21.107</ecNumber>
    </submittedName>
</protein>
<dbReference type="Pfam" id="PF13365">
    <property type="entry name" value="Trypsin_2"/>
    <property type="match status" value="1"/>
</dbReference>
<name>A0A517N076_9BACT</name>
<dbReference type="SUPFAM" id="SSF50156">
    <property type="entry name" value="PDZ domain-like"/>
    <property type="match status" value="1"/>
</dbReference>
<dbReference type="GO" id="GO:0006508">
    <property type="term" value="P:proteolysis"/>
    <property type="evidence" value="ECO:0007669"/>
    <property type="project" value="UniProtKB-KW"/>
</dbReference>
<dbReference type="Pfam" id="PF13180">
    <property type="entry name" value="PDZ_2"/>
    <property type="match status" value="1"/>
</dbReference>
<feature type="signal peptide" evidence="2">
    <location>
        <begin position="1"/>
        <end position="19"/>
    </location>
</feature>
<dbReference type="InterPro" id="IPR043504">
    <property type="entry name" value="Peptidase_S1_PA_chymotrypsin"/>
</dbReference>
<dbReference type="SUPFAM" id="SSF50494">
    <property type="entry name" value="Trypsin-like serine proteases"/>
    <property type="match status" value="1"/>
</dbReference>
<evidence type="ECO:0000259" key="3">
    <source>
        <dbReference type="SMART" id="SM00228"/>
    </source>
</evidence>
<dbReference type="InterPro" id="IPR001478">
    <property type="entry name" value="PDZ"/>
</dbReference>
<dbReference type="PANTHER" id="PTHR22939:SF129">
    <property type="entry name" value="SERINE PROTEASE HTRA2, MITOCHONDRIAL"/>
    <property type="match status" value="1"/>
</dbReference>
<keyword evidence="2" id="KW-0732">Signal</keyword>
<dbReference type="InterPro" id="IPR036034">
    <property type="entry name" value="PDZ_sf"/>
</dbReference>
<dbReference type="Proteomes" id="UP000319852">
    <property type="component" value="Chromosome"/>
</dbReference>
<sequence precursor="true">MLAVLALCILGTCRPSALAQEAAPGFTPIEQERDVPFGLDQLLVPRWRLADGPHVRAAFRDVVRNASHSTARVRSDGKQVALGSIVGADGWILTKASPLSGDVTCRLKDGRTYKADIVGISGEHDLALLKIEATNLRELRFSSKTATVGSFVATVGTQRDPEAVGVVSVPGREVPPQPGVLGIQLDQANKPLVVHVFPESGAERAGVKENDLIIRINETPIPTRVELIETVRKFNPGDRVKLTLERDSKTLTVEATLSGRFPGWRQSRSQFQNSLGGKLSVRRFGFPDVFQHDTVLAPNQCGGPLVNLDGESVGVNIARSGRTETYALDVQTVTDLLFDLRSGKLAPRRPELEAAKITSPAQ</sequence>
<keyword evidence="5" id="KW-1185">Reference proteome</keyword>
<evidence type="ECO:0000313" key="4">
    <source>
        <dbReference type="EMBL" id="QDT00540.1"/>
    </source>
</evidence>
<evidence type="ECO:0000313" key="5">
    <source>
        <dbReference type="Proteomes" id="UP000319852"/>
    </source>
</evidence>
<dbReference type="Gene3D" id="2.40.10.10">
    <property type="entry name" value="Trypsin-like serine proteases"/>
    <property type="match status" value="2"/>
</dbReference>
<reference evidence="4 5" key="1">
    <citation type="submission" date="2019-02" db="EMBL/GenBank/DDBJ databases">
        <title>Deep-cultivation of Planctomycetes and their phenomic and genomic characterization uncovers novel biology.</title>
        <authorList>
            <person name="Wiegand S."/>
            <person name="Jogler M."/>
            <person name="Boedeker C."/>
            <person name="Pinto D."/>
            <person name="Vollmers J."/>
            <person name="Rivas-Marin E."/>
            <person name="Kohn T."/>
            <person name="Peeters S.H."/>
            <person name="Heuer A."/>
            <person name="Rast P."/>
            <person name="Oberbeckmann S."/>
            <person name="Bunk B."/>
            <person name="Jeske O."/>
            <person name="Meyerdierks A."/>
            <person name="Storesund J.E."/>
            <person name="Kallscheuer N."/>
            <person name="Luecker S."/>
            <person name="Lage O.M."/>
            <person name="Pohl T."/>
            <person name="Merkel B.J."/>
            <person name="Hornburger P."/>
            <person name="Mueller R.-W."/>
            <person name="Bruemmer F."/>
            <person name="Labrenz M."/>
            <person name="Spormann A.M."/>
            <person name="Op den Camp H."/>
            <person name="Overmann J."/>
            <person name="Amann R."/>
            <person name="Jetten M.S.M."/>
            <person name="Mascher T."/>
            <person name="Medema M.H."/>
            <person name="Devos D.P."/>
            <person name="Kaster A.-K."/>
            <person name="Ovreas L."/>
            <person name="Rohde M."/>
            <person name="Galperin M.Y."/>
            <person name="Jogler C."/>
        </authorList>
    </citation>
    <scope>NUCLEOTIDE SEQUENCE [LARGE SCALE GENOMIC DNA]</scope>
    <source>
        <strain evidence="4 5">HG15A2</strain>
    </source>
</reference>
<dbReference type="EMBL" id="CP036263">
    <property type="protein sequence ID" value="QDT00540.1"/>
    <property type="molecule type" value="Genomic_DNA"/>
</dbReference>
<dbReference type="SMART" id="SM00228">
    <property type="entry name" value="PDZ"/>
    <property type="match status" value="1"/>
</dbReference>
<keyword evidence="4" id="KW-0378">Hydrolase</keyword>
<keyword evidence="4" id="KW-0645">Protease</keyword>
<accession>A0A517N076</accession>